<accession>A0A9P5S6D9</accession>
<dbReference type="EC" id="3.1.3.48" evidence="2"/>
<dbReference type="PANTHER" id="PTHR19134">
    <property type="entry name" value="RECEPTOR-TYPE TYROSINE-PROTEIN PHOSPHATASE"/>
    <property type="match status" value="1"/>
</dbReference>
<dbReference type="InterPro" id="IPR000387">
    <property type="entry name" value="Tyr_Pase_dom"/>
</dbReference>
<dbReference type="AlphaFoldDB" id="A0A9P5S6D9"/>
<evidence type="ECO:0000256" key="1">
    <source>
        <dbReference type="ARBA" id="ARBA00009649"/>
    </source>
</evidence>
<feature type="region of interest" description="Disordered" evidence="3">
    <location>
        <begin position="418"/>
        <end position="450"/>
    </location>
</feature>
<feature type="region of interest" description="Disordered" evidence="3">
    <location>
        <begin position="22"/>
        <end position="52"/>
    </location>
</feature>
<dbReference type="InterPro" id="IPR003595">
    <property type="entry name" value="Tyr_Pase_cat"/>
</dbReference>
<dbReference type="SMART" id="SM00194">
    <property type="entry name" value="PTPc"/>
    <property type="match status" value="1"/>
</dbReference>
<dbReference type="OrthoDB" id="6058203at2759"/>
<evidence type="ECO:0000256" key="2">
    <source>
        <dbReference type="ARBA" id="ARBA00013064"/>
    </source>
</evidence>
<gene>
    <name evidence="7" type="ORF">BG015_002752</name>
</gene>
<dbReference type="SUPFAM" id="SSF52821">
    <property type="entry name" value="Rhodanese/Cell cycle control phosphatase"/>
    <property type="match status" value="1"/>
</dbReference>
<dbReference type="Gene3D" id="3.90.190.10">
    <property type="entry name" value="Protein tyrosine phosphatase superfamily"/>
    <property type="match status" value="1"/>
</dbReference>
<evidence type="ECO:0000259" key="5">
    <source>
        <dbReference type="PROSITE" id="PS50056"/>
    </source>
</evidence>
<dbReference type="PROSITE" id="PS50056">
    <property type="entry name" value="TYR_PHOSPHATASE_2"/>
    <property type="match status" value="1"/>
</dbReference>
<feature type="domain" description="Tyrosine-protein phosphatase" evidence="4">
    <location>
        <begin position="588"/>
        <end position="899"/>
    </location>
</feature>
<reference evidence="7" key="1">
    <citation type="journal article" date="2020" name="Fungal Divers.">
        <title>Resolving the Mortierellaceae phylogeny through synthesis of multi-gene phylogenetics and phylogenomics.</title>
        <authorList>
            <person name="Vandepol N."/>
            <person name="Liber J."/>
            <person name="Desiro A."/>
            <person name="Na H."/>
            <person name="Kennedy M."/>
            <person name="Barry K."/>
            <person name="Grigoriev I.V."/>
            <person name="Miller A.N."/>
            <person name="O'Donnell K."/>
            <person name="Stajich J.E."/>
            <person name="Bonito G."/>
        </authorList>
    </citation>
    <scope>NUCLEOTIDE SEQUENCE</scope>
    <source>
        <strain evidence="7">NRRL 6426</strain>
    </source>
</reference>
<name>A0A9P5S6D9_9FUNG</name>
<dbReference type="EMBL" id="JAAAUQ010000157">
    <property type="protein sequence ID" value="KAF9153724.1"/>
    <property type="molecule type" value="Genomic_DNA"/>
</dbReference>
<dbReference type="InterPro" id="IPR036873">
    <property type="entry name" value="Rhodanese-like_dom_sf"/>
</dbReference>
<evidence type="ECO:0000313" key="7">
    <source>
        <dbReference type="EMBL" id="KAF9153724.1"/>
    </source>
</evidence>
<keyword evidence="8" id="KW-1185">Reference proteome</keyword>
<evidence type="ECO:0000259" key="6">
    <source>
        <dbReference type="PROSITE" id="PS50206"/>
    </source>
</evidence>
<feature type="region of interest" description="Disordered" evidence="3">
    <location>
        <begin position="829"/>
        <end position="855"/>
    </location>
</feature>
<evidence type="ECO:0000256" key="3">
    <source>
        <dbReference type="SAM" id="MobiDB-lite"/>
    </source>
</evidence>
<dbReference type="InterPro" id="IPR029021">
    <property type="entry name" value="Prot-tyrosine_phosphatase-like"/>
</dbReference>
<comment type="caution">
    <text evidence="7">The sequence shown here is derived from an EMBL/GenBank/DDBJ whole genome shotgun (WGS) entry which is preliminary data.</text>
</comment>
<dbReference type="PROSITE" id="PS50206">
    <property type="entry name" value="RHODANESE_3"/>
    <property type="match status" value="1"/>
</dbReference>
<dbReference type="PROSITE" id="PS00383">
    <property type="entry name" value="TYR_PHOSPHATASE_1"/>
    <property type="match status" value="1"/>
</dbReference>
<dbReference type="Pfam" id="PF00102">
    <property type="entry name" value="Y_phosphatase"/>
    <property type="match status" value="1"/>
</dbReference>
<feature type="domain" description="Tyrosine specific protein phosphatases" evidence="5">
    <location>
        <begin position="741"/>
        <end position="785"/>
    </location>
</feature>
<organism evidence="7 8">
    <name type="scientific">Linnemannia schmuckeri</name>
    <dbReference type="NCBI Taxonomy" id="64567"/>
    <lineage>
        <taxon>Eukaryota</taxon>
        <taxon>Fungi</taxon>
        <taxon>Fungi incertae sedis</taxon>
        <taxon>Mucoromycota</taxon>
        <taxon>Mortierellomycotina</taxon>
        <taxon>Mortierellomycetes</taxon>
        <taxon>Mortierellales</taxon>
        <taxon>Mortierellaceae</taxon>
        <taxon>Linnemannia</taxon>
    </lineage>
</organism>
<dbReference type="GO" id="GO:0004725">
    <property type="term" value="F:protein tyrosine phosphatase activity"/>
    <property type="evidence" value="ECO:0007669"/>
    <property type="project" value="UniProtKB-EC"/>
</dbReference>
<evidence type="ECO:0000313" key="8">
    <source>
        <dbReference type="Proteomes" id="UP000748756"/>
    </source>
</evidence>
<feature type="compositionally biased region" description="Low complexity" evidence="3">
    <location>
        <begin position="40"/>
        <end position="52"/>
    </location>
</feature>
<dbReference type="CDD" id="cd18533">
    <property type="entry name" value="PTP_fungal"/>
    <property type="match status" value="1"/>
</dbReference>
<comment type="similarity">
    <text evidence="1">Belongs to the protein-tyrosine phosphatase family. Non-receptor class subfamily.</text>
</comment>
<feature type="compositionally biased region" description="Low complexity" evidence="3">
    <location>
        <begin position="830"/>
        <end position="840"/>
    </location>
</feature>
<dbReference type="InterPro" id="IPR016130">
    <property type="entry name" value="Tyr_Pase_AS"/>
</dbReference>
<dbReference type="PROSITE" id="PS50055">
    <property type="entry name" value="TYR_PHOSPHATASE_PTP"/>
    <property type="match status" value="1"/>
</dbReference>
<dbReference type="SMART" id="SM00404">
    <property type="entry name" value="PTPc_motif"/>
    <property type="match status" value="1"/>
</dbReference>
<dbReference type="PRINTS" id="PR00700">
    <property type="entry name" value="PRTYPHPHTASE"/>
</dbReference>
<dbReference type="SUPFAM" id="SSF52799">
    <property type="entry name" value="(Phosphotyrosine protein) phosphatases II"/>
    <property type="match status" value="1"/>
</dbReference>
<sequence length="959" mass="104056">MDQQQQHFKNQSATDPRIAALASNPNDPPTLVLLDPATPPTQSAAAAGASLSTSSNIATATATARPSLSFAGSGFFAATQDPARHLEQQLPLETPFFTPQAVWTESARSDYFSTAASTPAPMPTHLASPLSAVHRSQANLFANSFNVPAQTPAALLGLVAVLFPFTNRSILNGPRSGRPGGLPALNAVYVTFPPPLNGWSFKRIMGAISLVEIVLHVFGWIVYQYTPAQQTKHVHLHASFLAHVSSQLHIFSLPPHNVLLVAITSFPRGACSSRGAQSEGETVSQLLKKVLMTNGGDKNAVMLLDMRSSVSHAASSIQTAVSVCVPNMLLKRPKTSLQMVTEQLTTEQDIETFSKWKQFANIVLFDASGAVPVVGSPTILMVQKFRKEGCNATLAYLNGGFNEFMVHHNNLCRTEIKPVSTGSTTDAGPVPPRMSLSGSGPFSAPPSSNPMSIVSPPRQRLHLGSLPSMMTQPAAGPLGCQTPMIENPNINPLFESVRQAMGLSTNITEEIPVRLPMGFSFDTMREHLPKWLLSAITEDSGKARLAEYFQKVEINENRRLALLMLPQNMRSGRTTNFSIGAGIEQGLKNRYNNIWPYDHSRVKLTEIDPGHDDYINASFLTPPLSRKSYIATQGPLPSTFQDFWKTVWEQNSRVVVMLTREQEMGRIKCHQYWPSSQHPLMEVGSMRVSFVSELLPDPTIGTILVRQMKLQHIRRPDEPARSITQIQYTGWPDFGVPETPLEVLRVIQLANEHNVPASAGPMIVHCSAGCGRTGAFCVIDSILTELHEHPEVVLQRSGSAVAAGNRLSLSTRPSLEFSRSGNDRVMNAMTSSRSSLPGSSGLAGGSSGGAAAGTGPGLAVDDPMADIVYASVSTFREQRISMVQTLRQYVFCYEAIYWHLALEFAKERPDLGLMVTPPPSLAVHTPLLPMPPNTMTSNPALSMGNAPISTTSEEFSFFG</sequence>
<dbReference type="InterPro" id="IPR001763">
    <property type="entry name" value="Rhodanese-like_dom"/>
</dbReference>
<feature type="domain" description="Rhodanese" evidence="6">
    <location>
        <begin position="297"/>
        <end position="413"/>
    </location>
</feature>
<dbReference type="InterPro" id="IPR050348">
    <property type="entry name" value="Protein-Tyr_Phosphatase"/>
</dbReference>
<dbReference type="Gene3D" id="3.40.250.10">
    <property type="entry name" value="Rhodanese-like domain"/>
    <property type="match status" value="1"/>
</dbReference>
<dbReference type="PANTHER" id="PTHR19134:SF561">
    <property type="entry name" value="PROTEIN TYROSINE PHOSPHATASE 36E, ISOFORM A"/>
    <property type="match status" value="1"/>
</dbReference>
<feature type="compositionally biased region" description="Gly residues" evidence="3">
    <location>
        <begin position="841"/>
        <end position="855"/>
    </location>
</feature>
<proteinExistence type="inferred from homology"/>
<dbReference type="Proteomes" id="UP000748756">
    <property type="component" value="Unassembled WGS sequence"/>
</dbReference>
<dbReference type="InterPro" id="IPR000242">
    <property type="entry name" value="PTP_cat"/>
</dbReference>
<evidence type="ECO:0000259" key="4">
    <source>
        <dbReference type="PROSITE" id="PS50055"/>
    </source>
</evidence>
<protein>
    <recommendedName>
        <fullName evidence="2">protein-tyrosine-phosphatase</fullName>
        <ecNumber evidence="2">3.1.3.48</ecNumber>
    </recommendedName>
</protein>